<dbReference type="eggNOG" id="KOG0684">
    <property type="taxonomic scope" value="Eukaryota"/>
</dbReference>
<keyword evidence="4 7" id="KW-0479">Metal-binding</keyword>
<organism evidence="10 11">
    <name type="scientific">Endocarpon pusillum (strain Z07020 / HMAS-L-300199)</name>
    <name type="common">Lichen-forming fungus</name>
    <dbReference type="NCBI Taxonomy" id="1263415"/>
    <lineage>
        <taxon>Eukaryota</taxon>
        <taxon>Fungi</taxon>
        <taxon>Dikarya</taxon>
        <taxon>Ascomycota</taxon>
        <taxon>Pezizomycotina</taxon>
        <taxon>Eurotiomycetes</taxon>
        <taxon>Chaetothyriomycetidae</taxon>
        <taxon>Verrucariales</taxon>
        <taxon>Verrucariaceae</taxon>
        <taxon>Endocarpon</taxon>
    </lineage>
</organism>
<accession>U1GW31</accession>
<evidence type="ECO:0000256" key="1">
    <source>
        <dbReference type="ARBA" id="ARBA00001971"/>
    </source>
</evidence>
<evidence type="ECO:0000256" key="5">
    <source>
        <dbReference type="ARBA" id="ARBA00023002"/>
    </source>
</evidence>
<dbReference type="Proteomes" id="UP000019373">
    <property type="component" value="Unassembled WGS sequence"/>
</dbReference>
<evidence type="ECO:0000313" key="10">
    <source>
        <dbReference type="EMBL" id="ERF76668.1"/>
    </source>
</evidence>
<dbReference type="OMA" id="YTGRTHE"/>
<dbReference type="GeneID" id="19237261"/>
<evidence type="ECO:0000256" key="7">
    <source>
        <dbReference type="PIRSR" id="PIRSR602403-1"/>
    </source>
</evidence>
<evidence type="ECO:0000256" key="8">
    <source>
        <dbReference type="RuleBase" id="RU000461"/>
    </source>
</evidence>
<evidence type="ECO:0008006" key="12">
    <source>
        <dbReference type="Google" id="ProtNLM"/>
    </source>
</evidence>
<dbReference type="GO" id="GO:0008395">
    <property type="term" value="F:steroid hydroxylase activity"/>
    <property type="evidence" value="ECO:0007669"/>
    <property type="project" value="TreeGrafter"/>
</dbReference>
<comment type="similarity">
    <text evidence="2 8">Belongs to the cytochrome P450 family.</text>
</comment>
<comment type="cofactor">
    <cofactor evidence="1 7">
        <name>heme</name>
        <dbReference type="ChEBI" id="CHEBI:30413"/>
    </cofactor>
</comment>
<dbReference type="CDD" id="cd11040">
    <property type="entry name" value="CYP7_CYP8-like"/>
    <property type="match status" value="1"/>
</dbReference>
<dbReference type="Gene3D" id="1.10.630.10">
    <property type="entry name" value="Cytochrome P450"/>
    <property type="match status" value="1"/>
</dbReference>
<dbReference type="EMBL" id="KE720721">
    <property type="protein sequence ID" value="ERF76668.1"/>
    <property type="molecule type" value="Genomic_DNA"/>
</dbReference>
<dbReference type="RefSeq" id="XP_007785880.1">
    <property type="nucleotide sequence ID" value="XM_007787690.1"/>
</dbReference>
<dbReference type="InterPro" id="IPR001128">
    <property type="entry name" value="Cyt_P450"/>
</dbReference>
<dbReference type="HOGENOM" id="CLU_018012_3_0_1"/>
<dbReference type="InterPro" id="IPR050529">
    <property type="entry name" value="CYP450_sterol_14alpha_dmase"/>
</dbReference>
<reference evidence="11" key="1">
    <citation type="journal article" date="2014" name="BMC Genomics">
        <title>Genome characteristics reveal the impact of lichenization on lichen-forming fungus Endocarpon pusillum Hedwig (Verrucariales, Ascomycota).</title>
        <authorList>
            <person name="Wang Y.-Y."/>
            <person name="Liu B."/>
            <person name="Zhang X.-Y."/>
            <person name="Zhou Q.-M."/>
            <person name="Zhang T."/>
            <person name="Li H."/>
            <person name="Yu Y.-F."/>
            <person name="Zhang X.-L."/>
            <person name="Hao X.-Y."/>
            <person name="Wang M."/>
            <person name="Wang L."/>
            <person name="Wei J.-C."/>
        </authorList>
    </citation>
    <scope>NUCLEOTIDE SEQUENCE [LARGE SCALE GENOMIC DNA]</scope>
    <source>
        <strain evidence="11">Z07020 / HMAS-L-300199</strain>
    </source>
</reference>
<dbReference type="PROSITE" id="PS00086">
    <property type="entry name" value="CYTOCHROME_P450"/>
    <property type="match status" value="1"/>
</dbReference>
<dbReference type="InterPro" id="IPR017972">
    <property type="entry name" value="Cyt_P450_CS"/>
</dbReference>
<feature type="transmembrane region" description="Helical" evidence="9">
    <location>
        <begin position="21"/>
        <end position="40"/>
    </location>
</feature>
<evidence type="ECO:0000256" key="4">
    <source>
        <dbReference type="ARBA" id="ARBA00022723"/>
    </source>
</evidence>
<evidence type="ECO:0000256" key="9">
    <source>
        <dbReference type="SAM" id="Phobius"/>
    </source>
</evidence>
<evidence type="ECO:0000256" key="3">
    <source>
        <dbReference type="ARBA" id="ARBA00022617"/>
    </source>
</evidence>
<name>U1GW31_ENDPU</name>
<keyword evidence="3 7" id="KW-0349">Heme</keyword>
<dbReference type="PANTHER" id="PTHR24304:SF2">
    <property type="entry name" value="24-HYDROXYCHOLESTEROL 7-ALPHA-HYDROXYLASE"/>
    <property type="match status" value="1"/>
</dbReference>
<proteinExistence type="inferred from homology"/>
<feature type="binding site" description="axial binding residue" evidence="7">
    <location>
        <position position="464"/>
    </location>
    <ligand>
        <name>heme</name>
        <dbReference type="ChEBI" id="CHEBI:30413"/>
    </ligand>
    <ligandPart>
        <name>Fe</name>
        <dbReference type="ChEBI" id="CHEBI:18248"/>
    </ligandPart>
</feature>
<keyword evidence="6 7" id="KW-0408">Iron</keyword>
<dbReference type="InterPro" id="IPR036396">
    <property type="entry name" value="Cyt_P450_sf"/>
</dbReference>
<keyword evidence="9" id="KW-0472">Membrane</keyword>
<dbReference type="Pfam" id="PF00067">
    <property type="entry name" value="p450"/>
    <property type="match status" value="1"/>
</dbReference>
<keyword evidence="11" id="KW-1185">Reference proteome</keyword>
<sequence>MLGSISNFVLDAWLDFLSLNYFLRFPILFVVGVALVWLSWRTWRFSIYPLLNPDEPREVPYSIPFLGHARSFLKNQDKALSYGREYFKGSREPFAFTLGREKLYILTSYQDVATAYRNTTVFDYGDVIKDLMGSFGVSPPGIDKVYHPYPEFEGDIHRYNPRPKSLFHLKSDFYHTQLHPGEQFKDIQDKFLKLIGDAMSFENFPQDVIPSSTINNISLYKLCQQVFVKAGIRAFFGERILQISPSFVCDFIDFDENNWMIFYNWPDAALARKPKSKVLATLEAYLKLPKAERPGTAWLIEMMEESQRQLGMNEADIAVVLMMLMWVTNTNAYRVTFWMLAYAFHSRSLLSTLYAETGPSLKADGSIDITYLMNQCPHLDSLWYEILRLTNASSALRTVTEPTRVGTKLLKPGHKVMSPFRQLHFDEKVFGANVGQCDPDRFFNRKDLARHPSYKPFGGGVTKCPGRFVAHQETYIFITLLLHRLKAELANEGQQPFPRFELDTPTTGIISPKTGDDVVLSVSAKIESCDCSS</sequence>
<dbReference type="GO" id="GO:0016705">
    <property type="term" value="F:oxidoreductase activity, acting on paired donors, with incorporation or reduction of molecular oxygen"/>
    <property type="evidence" value="ECO:0007669"/>
    <property type="project" value="InterPro"/>
</dbReference>
<dbReference type="PANTHER" id="PTHR24304">
    <property type="entry name" value="CYTOCHROME P450 FAMILY 7"/>
    <property type="match status" value="1"/>
</dbReference>
<evidence type="ECO:0000256" key="2">
    <source>
        <dbReference type="ARBA" id="ARBA00010617"/>
    </source>
</evidence>
<dbReference type="InterPro" id="IPR002403">
    <property type="entry name" value="Cyt_P450_E_grp-IV"/>
</dbReference>
<dbReference type="AlphaFoldDB" id="U1GW31"/>
<keyword evidence="9" id="KW-1133">Transmembrane helix</keyword>
<dbReference type="SUPFAM" id="SSF48264">
    <property type="entry name" value="Cytochrome P450"/>
    <property type="match status" value="1"/>
</dbReference>
<dbReference type="PRINTS" id="PR00465">
    <property type="entry name" value="EP450IV"/>
</dbReference>
<protein>
    <recommendedName>
        <fullName evidence="12">Cytochrome P450</fullName>
    </recommendedName>
</protein>
<gene>
    <name evidence="10" type="ORF">EPUS_02207</name>
</gene>
<dbReference type="GO" id="GO:0005506">
    <property type="term" value="F:iron ion binding"/>
    <property type="evidence" value="ECO:0007669"/>
    <property type="project" value="InterPro"/>
</dbReference>
<evidence type="ECO:0000256" key="6">
    <source>
        <dbReference type="ARBA" id="ARBA00023004"/>
    </source>
</evidence>
<keyword evidence="9" id="KW-0812">Transmembrane</keyword>
<dbReference type="OrthoDB" id="1470350at2759"/>
<keyword evidence="8" id="KW-0503">Monooxygenase</keyword>
<evidence type="ECO:0000313" key="11">
    <source>
        <dbReference type="Proteomes" id="UP000019373"/>
    </source>
</evidence>
<dbReference type="GO" id="GO:0020037">
    <property type="term" value="F:heme binding"/>
    <property type="evidence" value="ECO:0007669"/>
    <property type="project" value="InterPro"/>
</dbReference>
<keyword evidence="5 8" id="KW-0560">Oxidoreductase</keyword>